<dbReference type="SUPFAM" id="SSF46785">
    <property type="entry name" value="Winged helix' DNA-binding domain"/>
    <property type="match status" value="1"/>
</dbReference>
<organism evidence="5 6">
    <name type="scientific">Dactylosporangium salmoneum</name>
    <dbReference type="NCBI Taxonomy" id="53361"/>
    <lineage>
        <taxon>Bacteria</taxon>
        <taxon>Bacillati</taxon>
        <taxon>Actinomycetota</taxon>
        <taxon>Actinomycetes</taxon>
        <taxon>Micromonosporales</taxon>
        <taxon>Micromonosporaceae</taxon>
        <taxon>Dactylosporangium</taxon>
    </lineage>
</organism>
<feature type="domain" description="HTH gntR-type" evidence="4">
    <location>
        <begin position="15"/>
        <end position="83"/>
    </location>
</feature>
<accession>A0ABP5SIP9</accession>
<sequence length="230" mass="24394">MTEVDAPGFERLRRSSAASDAVRSIQRMIVDGRLRPGQRLPAERELSEMLGISRPTLRETIRSLVSLNILESRHGAGTFVSSLDTAALLEPLQFVMALNERTIDELFEARLLLEPALAALAARRAGGADVAAMRAALDGPDPVAADTELHRLIAEAAGNALLTTMLRTLATLGAQSRRLTAAAPGVLPRTAEEHAAIVDAIERGDADGARAAMTAHLERIAAVARESAAP</sequence>
<evidence type="ECO:0000256" key="3">
    <source>
        <dbReference type="ARBA" id="ARBA00023163"/>
    </source>
</evidence>
<evidence type="ECO:0000259" key="4">
    <source>
        <dbReference type="PROSITE" id="PS50949"/>
    </source>
</evidence>
<dbReference type="PANTHER" id="PTHR43537:SF5">
    <property type="entry name" value="UXU OPERON TRANSCRIPTIONAL REGULATOR"/>
    <property type="match status" value="1"/>
</dbReference>
<gene>
    <name evidence="5" type="primary">lldR</name>
    <name evidence="5" type="ORF">GCM10010170_010950</name>
</gene>
<dbReference type="PANTHER" id="PTHR43537">
    <property type="entry name" value="TRANSCRIPTIONAL REGULATOR, GNTR FAMILY"/>
    <property type="match status" value="1"/>
</dbReference>
<dbReference type="InterPro" id="IPR000524">
    <property type="entry name" value="Tscrpt_reg_HTH_GntR"/>
</dbReference>
<dbReference type="SMART" id="SM00345">
    <property type="entry name" value="HTH_GNTR"/>
    <property type="match status" value="1"/>
</dbReference>
<dbReference type="InterPro" id="IPR011711">
    <property type="entry name" value="GntR_C"/>
</dbReference>
<reference evidence="6" key="1">
    <citation type="journal article" date="2019" name="Int. J. Syst. Evol. Microbiol.">
        <title>The Global Catalogue of Microorganisms (GCM) 10K type strain sequencing project: providing services to taxonomists for standard genome sequencing and annotation.</title>
        <authorList>
            <consortium name="The Broad Institute Genomics Platform"/>
            <consortium name="The Broad Institute Genome Sequencing Center for Infectious Disease"/>
            <person name="Wu L."/>
            <person name="Ma J."/>
        </authorList>
    </citation>
    <scope>NUCLEOTIDE SEQUENCE [LARGE SCALE GENOMIC DNA]</scope>
    <source>
        <strain evidence="6">JCM 3272</strain>
    </source>
</reference>
<evidence type="ECO:0000313" key="6">
    <source>
        <dbReference type="Proteomes" id="UP001501444"/>
    </source>
</evidence>
<proteinExistence type="predicted"/>
<keyword evidence="3" id="KW-0804">Transcription</keyword>
<dbReference type="Gene3D" id="1.10.10.10">
    <property type="entry name" value="Winged helix-like DNA-binding domain superfamily/Winged helix DNA-binding domain"/>
    <property type="match status" value="1"/>
</dbReference>
<comment type="caution">
    <text evidence="5">The sequence shown here is derived from an EMBL/GenBank/DDBJ whole genome shotgun (WGS) entry which is preliminary data.</text>
</comment>
<dbReference type="Pfam" id="PF00392">
    <property type="entry name" value="GntR"/>
    <property type="match status" value="1"/>
</dbReference>
<dbReference type="Pfam" id="PF07729">
    <property type="entry name" value="FCD"/>
    <property type="match status" value="1"/>
</dbReference>
<keyword evidence="2" id="KW-0238">DNA-binding</keyword>
<dbReference type="SMART" id="SM00895">
    <property type="entry name" value="FCD"/>
    <property type="match status" value="1"/>
</dbReference>
<dbReference type="InterPro" id="IPR036388">
    <property type="entry name" value="WH-like_DNA-bd_sf"/>
</dbReference>
<evidence type="ECO:0000256" key="1">
    <source>
        <dbReference type="ARBA" id="ARBA00023015"/>
    </source>
</evidence>
<dbReference type="EMBL" id="BAAARV010000006">
    <property type="protein sequence ID" value="GAA2332109.1"/>
    <property type="molecule type" value="Genomic_DNA"/>
</dbReference>
<protein>
    <submittedName>
        <fullName evidence="5">Transcriptional regulator LldR</fullName>
    </submittedName>
</protein>
<name>A0ABP5SIP9_9ACTN</name>
<evidence type="ECO:0000256" key="2">
    <source>
        <dbReference type="ARBA" id="ARBA00023125"/>
    </source>
</evidence>
<dbReference type="InterPro" id="IPR008920">
    <property type="entry name" value="TF_FadR/GntR_C"/>
</dbReference>
<dbReference type="CDD" id="cd07377">
    <property type="entry name" value="WHTH_GntR"/>
    <property type="match status" value="1"/>
</dbReference>
<keyword evidence="6" id="KW-1185">Reference proteome</keyword>
<keyword evidence="1" id="KW-0805">Transcription regulation</keyword>
<dbReference type="InterPro" id="IPR036390">
    <property type="entry name" value="WH_DNA-bd_sf"/>
</dbReference>
<dbReference type="Gene3D" id="1.20.120.530">
    <property type="entry name" value="GntR ligand-binding domain-like"/>
    <property type="match status" value="1"/>
</dbReference>
<dbReference type="Proteomes" id="UP001501444">
    <property type="component" value="Unassembled WGS sequence"/>
</dbReference>
<dbReference type="PROSITE" id="PS50949">
    <property type="entry name" value="HTH_GNTR"/>
    <property type="match status" value="1"/>
</dbReference>
<dbReference type="SUPFAM" id="SSF48008">
    <property type="entry name" value="GntR ligand-binding domain-like"/>
    <property type="match status" value="1"/>
</dbReference>
<dbReference type="PRINTS" id="PR00035">
    <property type="entry name" value="HTHGNTR"/>
</dbReference>
<evidence type="ECO:0000313" key="5">
    <source>
        <dbReference type="EMBL" id="GAA2332109.1"/>
    </source>
</evidence>